<sequence length="194" mass="21712">MDENSTADSPPPEADQARIEAERLEQDRQVVDAELARYETAGIVERDEGEDGCSGDDSSISDTESGGGSGEFDLLEYWQSHEMEYPYLYRVALDILPVPASSVPCERVFSACKDTDTLRRNALDEAMLEVLQMLKFAIKQERLDFPLSWRPAQEGDMDVGVKVPPSEATRMIAEGRLEDFAKLIESSQHVFDDD</sequence>
<name>A0ACC1NJG9_9APHY</name>
<organism evidence="1 2">
    <name type="scientific">Trametes sanguinea</name>
    <dbReference type="NCBI Taxonomy" id="158606"/>
    <lineage>
        <taxon>Eukaryota</taxon>
        <taxon>Fungi</taxon>
        <taxon>Dikarya</taxon>
        <taxon>Basidiomycota</taxon>
        <taxon>Agaricomycotina</taxon>
        <taxon>Agaricomycetes</taxon>
        <taxon>Polyporales</taxon>
        <taxon>Polyporaceae</taxon>
        <taxon>Trametes</taxon>
    </lineage>
</organism>
<keyword evidence="2" id="KW-1185">Reference proteome</keyword>
<proteinExistence type="predicted"/>
<dbReference type="Proteomes" id="UP001144978">
    <property type="component" value="Unassembled WGS sequence"/>
</dbReference>
<dbReference type="EMBL" id="JANSHE010004289">
    <property type="protein sequence ID" value="KAJ2979052.1"/>
    <property type="molecule type" value="Genomic_DNA"/>
</dbReference>
<comment type="caution">
    <text evidence="1">The sequence shown here is derived from an EMBL/GenBank/DDBJ whole genome shotgun (WGS) entry which is preliminary data.</text>
</comment>
<accession>A0ACC1NJG9</accession>
<reference evidence="1" key="1">
    <citation type="submission" date="2022-08" db="EMBL/GenBank/DDBJ databases">
        <title>Genome Sequence of Pycnoporus sanguineus.</title>
        <authorList>
            <person name="Buettner E."/>
        </authorList>
    </citation>
    <scope>NUCLEOTIDE SEQUENCE</scope>
    <source>
        <strain evidence="1">CG-C14</strain>
    </source>
</reference>
<protein>
    <submittedName>
        <fullName evidence="1">Uncharacterized protein</fullName>
    </submittedName>
</protein>
<evidence type="ECO:0000313" key="1">
    <source>
        <dbReference type="EMBL" id="KAJ2979052.1"/>
    </source>
</evidence>
<gene>
    <name evidence="1" type="ORF">NUW54_g11199</name>
</gene>
<evidence type="ECO:0000313" key="2">
    <source>
        <dbReference type="Proteomes" id="UP001144978"/>
    </source>
</evidence>